<feature type="transmembrane region" description="Helical" evidence="7">
    <location>
        <begin position="153"/>
        <end position="173"/>
    </location>
</feature>
<comment type="caution">
    <text evidence="8">The sequence shown here is derived from an EMBL/GenBank/DDBJ whole genome shotgun (WGS) entry which is preliminary data.</text>
</comment>
<evidence type="ECO:0000256" key="4">
    <source>
        <dbReference type="ARBA" id="ARBA00022692"/>
    </source>
</evidence>
<gene>
    <name evidence="8" type="ORF">FJZ00_06685</name>
</gene>
<comment type="subcellular location">
    <subcellularLocation>
        <location evidence="1">Cell membrane</location>
        <topology evidence="1">Multi-pass membrane protein</topology>
    </subcellularLocation>
</comment>
<feature type="transmembrane region" description="Helical" evidence="7">
    <location>
        <begin position="219"/>
        <end position="236"/>
    </location>
</feature>
<dbReference type="InterPro" id="IPR018383">
    <property type="entry name" value="UPF0324_pro"/>
</dbReference>
<accession>A0A938BN82</accession>
<sequence>MKRAPGLALTALLAAAAVYLATIPGLKVLGALTVAMFLGMAWRVVGDLASGGSGGVAESFRPGVKFAARPLLRAGIVLLGVRLHFALLAEAGLKILLLDCVIVALGLAGIYGIAKACRVEPRLGMLLAVGTSICGASAVVAAGPVTRADDEDVTLAVGLCGILGTIGVLCLIASGPFLGLTSAQLGVLSGSSLHEVAQVVAASFTWGQESGEVATLVKLTRVVLLGPALIALAFLFRDGVSATRRGTGPLDTDGESLPGEKLAGAPFSRSNPPVPWFVLGFLAMAGVNSLGVFPEAVRGTLTQASVLFMATAMAAMGLQVDFAHLKRTGPRVLVAGLAGFMLLAGVSYTLIRTLQIG</sequence>
<keyword evidence="6 7" id="KW-0472">Membrane</keyword>
<dbReference type="Proteomes" id="UP000703893">
    <property type="component" value="Unassembled WGS sequence"/>
</dbReference>
<evidence type="ECO:0000256" key="7">
    <source>
        <dbReference type="SAM" id="Phobius"/>
    </source>
</evidence>
<name>A0A938BN82_9BACT</name>
<evidence type="ECO:0000256" key="6">
    <source>
        <dbReference type="ARBA" id="ARBA00023136"/>
    </source>
</evidence>
<evidence type="ECO:0000256" key="5">
    <source>
        <dbReference type="ARBA" id="ARBA00022989"/>
    </source>
</evidence>
<evidence type="ECO:0000313" key="8">
    <source>
        <dbReference type="EMBL" id="MBM3274820.1"/>
    </source>
</evidence>
<evidence type="ECO:0000256" key="3">
    <source>
        <dbReference type="ARBA" id="ARBA00022475"/>
    </source>
</evidence>
<feature type="transmembrane region" description="Helical" evidence="7">
    <location>
        <begin position="95"/>
        <end position="114"/>
    </location>
</feature>
<dbReference type="AlphaFoldDB" id="A0A938BN82"/>
<reference evidence="8 9" key="1">
    <citation type="submission" date="2019-03" db="EMBL/GenBank/DDBJ databases">
        <title>Lake Tanganyika Metagenome-Assembled Genomes (MAGs).</title>
        <authorList>
            <person name="Tran P."/>
        </authorList>
    </citation>
    <scope>NUCLEOTIDE SEQUENCE [LARGE SCALE GENOMIC DNA]</scope>
    <source>
        <strain evidence="8">K_DeepCast_65m_m2_236</strain>
    </source>
</reference>
<evidence type="ECO:0000256" key="2">
    <source>
        <dbReference type="ARBA" id="ARBA00007977"/>
    </source>
</evidence>
<feature type="transmembrane region" description="Helical" evidence="7">
    <location>
        <begin position="300"/>
        <end position="320"/>
    </location>
</feature>
<dbReference type="PANTHER" id="PTHR30106:SF2">
    <property type="entry name" value="UPF0324 INNER MEMBRANE PROTEIN YEIH"/>
    <property type="match status" value="1"/>
</dbReference>
<feature type="transmembrane region" description="Helical" evidence="7">
    <location>
        <begin position="332"/>
        <end position="351"/>
    </location>
</feature>
<feature type="transmembrane region" description="Helical" evidence="7">
    <location>
        <begin position="30"/>
        <end position="50"/>
    </location>
</feature>
<evidence type="ECO:0000313" key="9">
    <source>
        <dbReference type="Proteomes" id="UP000703893"/>
    </source>
</evidence>
<feature type="transmembrane region" description="Helical" evidence="7">
    <location>
        <begin position="71"/>
        <end position="89"/>
    </location>
</feature>
<protein>
    <submittedName>
        <fullName evidence="8">Sulfate exporter family transporter</fullName>
    </submittedName>
</protein>
<proteinExistence type="inferred from homology"/>
<feature type="transmembrane region" description="Helical" evidence="7">
    <location>
        <begin position="276"/>
        <end position="294"/>
    </location>
</feature>
<keyword evidence="5 7" id="KW-1133">Transmembrane helix</keyword>
<feature type="transmembrane region" description="Helical" evidence="7">
    <location>
        <begin position="126"/>
        <end position="147"/>
    </location>
</feature>
<keyword evidence="4 7" id="KW-0812">Transmembrane</keyword>
<dbReference type="GO" id="GO:0005886">
    <property type="term" value="C:plasma membrane"/>
    <property type="evidence" value="ECO:0007669"/>
    <property type="project" value="UniProtKB-SubCell"/>
</dbReference>
<dbReference type="Pfam" id="PF03601">
    <property type="entry name" value="Cons_hypoth698"/>
    <property type="match status" value="1"/>
</dbReference>
<evidence type="ECO:0000256" key="1">
    <source>
        <dbReference type="ARBA" id="ARBA00004651"/>
    </source>
</evidence>
<keyword evidence="3" id="KW-1003">Cell membrane</keyword>
<dbReference type="EMBL" id="VGJX01000339">
    <property type="protein sequence ID" value="MBM3274820.1"/>
    <property type="molecule type" value="Genomic_DNA"/>
</dbReference>
<comment type="similarity">
    <text evidence="2">Belongs to the UPF0324 family.</text>
</comment>
<organism evidence="8 9">
    <name type="scientific">Candidatus Tanganyikabacteria bacterium</name>
    <dbReference type="NCBI Taxonomy" id="2961651"/>
    <lineage>
        <taxon>Bacteria</taxon>
        <taxon>Bacillati</taxon>
        <taxon>Candidatus Sericytochromatia</taxon>
        <taxon>Candidatus Tanganyikabacteria</taxon>
    </lineage>
</organism>
<dbReference type="PANTHER" id="PTHR30106">
    <property type="entry name" value="INNER MEMBRANE PROTEIN YEIH-RELATED"/>
    <property type="match status" value="1"/>
</dbReference>